<dbReference type="GO" id="GO:0000398">
    <property type="term" value="P:mRNA splicing, via spliceosome"/>
    <property type="evidence" value="ECO:0007669"/>
    <property type="project" value="InterPro"/>
</dbReference>
<dbReference type="Proteomes" id="UP000193986">
    <property type="component" value="Unassembled WGS sequence"/>
</dbReference>
<gene>
    <name evidence="8" type="ORF">BCR39DRAFT_529151</name>
</gene>
<organism evidence="8 9">
    <name type="scientific">Naematelia encephala</name>
    <dbReference type="NCBI Taxonomy" id="71784"/>
    <lineage>
        <taxon>Eukaryota</taxon>
        <taxon>Fungi</taxon>
        <taxon>Dikarya</taxon>
        <taxon>Basidiomycota</taxon>
        <taxon>Agaricomycotina</taxon>
        <taxon>Tremellomycetes</taxon>
        <taxon>Tremellales</taxon>
        <taxon>Naemateliaceae</taxon>
        <taxon>Naematelia</taxon>
    </lineage>
</organism>
<dbReference type="InterPro" id="IPR040023">
    <property type="entry name" value="WBP4"/>
</dbReference>
<dbReference type="Pfam" id="PF06220">
    <property type="entry name" value="zf-U1"/>
    <property type="match status" value="1"/>
</dbReference>
<evidence type="ECO:0000256" key="6">
    <source>
        <dbReference type="SAM" id="MobiDB-lite"/>
    </source>
</evidence>
<feature type="region of interest" description="Disordered" evidence="6">
    <location>
        <begin position="75"/>
        <end position="113"/>
    </location>
</feature>
<keyword evidence="4" id="KW-0862">Zinc</keyword>
<comment type="subcellular location">
    <subcellularLocation>
        <location evidence="1">Nucleus</location>
    </subcellularLocation>
</comment>
<dbReference type="PANTHER" id="PTHR13173">
    <property type="entry name" value="WW DOMAIN BINDING PROTEIN 4"/>
    <property type="match status" value="1"/>
</dbReference>
<keyword evidence="2" id="KW-0479">Metal-binding</keyword>
<dbReference type="GO" id="GO:0071011">
    <property type="term" value="C:precatalytic spliceosome"/>
    <property type="evidence" value="ECO:0007669"/>
    <property type="project" value="TreeGrafter"/>
</dbReference>
<dbReference type="AlphaFoldDB" id="A0A1Y2B7Z2"/>
<feature type="compositionally biased region" description="Low complexity" evidence="6">
    <location>
        <begin position="335"/>
        <end position="355"/>
    </location>
</feature>
<evidence type="ECO:0000259" key="7">
    <source>
        <dbReference type="PROSITE" id="PS50171"/>
    </source>
</evidence>
<accession>A0A1Y2B7Z2</accession>
<reference evidence="8 9" key="1">
    <citation type="submission" date="2016-07" db="EMBL/GenBank/DDBJ databases">
        <title>Pervasive Adenine N6-methylation of Active Genes in Fungi.</title>
        <authorList>
            <consortium name="DOE Joint Genome Institute"/>
            <person name="Mondo S.J."/>
            <person name="Dannebaum R.O."/>
            <person name="Kuo R.C."/>
            <person name="Labutti K."/>
            <person name="Haridas S."/>
            <person name="Kuo A."/>
            <person name="Salamov A."/>
            <person name="Ahrendt S.R."/>
            <person name="Lipzen A."/>
            <person name="Sullivan W."/>
            <person name="Andreopoulos W.B."/>
            <person name="Clum A."/>
            <person name="Lindquist E."/>
            <person name="Daum C."/>
            <person name="Ramamoorthy G.K."/>
            <person name="Gryganskyi A."/>
            <person name="Culley D."/>
            <person name="Magnuson J.K."/>
            <person name="James T.Y."/>
            <person name="O'Malley M.A."/>
            <person name="Stajich J.E."/>
            <person name="Spatafora J.W."/>
            <person name="Visel A."/>
            <person name="Grigoriev I.V."/>
        </authorList>
    </citation>
    <scope>NUCLEOTIDE SEQUENCE [LARGE SCALE GENOMIC DNA]</scope>
    <source>
        <strain evidence="8 9">68-887.2</strain>
    </source>
</reference>
<evidence type="ECO:0000256" key="1">
    <source>
        <dbReference type="ARBA" id="ARBA00004123"/>
    </source>
</evidence>
<dbReference type="InParanoid" id="A0A1Y2B7Z2"/>
<feature type="compositionally biased region" description="Basic residues" evidence="6">
    <location>
        <begin position="357"/>
        <end position="369"/>
    </location>
</feature>
<feature type="compositionally biased region" description="Polar residues" evidence="6">
    <location>
        <begin position="317"/>
        <end position="334"/>
    </location>
</feature>
<keyword evidence="9" id="KW-1185">Reference proteome</keyword>
<name>A0A1Y2B7Z2_9TREE</name>
<feature type="compositionally biased region" description="Basic and acidic residues" evidence="6">
    <location>
        <begin position="294"/>
        <end position="316"/>
    </location>
</feature>
<keyword evidence="5" id="KW-0539">Nucleus</keyword>
<dbReference type="InterPro" id="IPR003604">
    <property type="entry name" value="Matrin/U1-like-C_Znf_C2H2"/>
</dbReference>
<dbReference type="OrthoDB" id="191651at2759"/>
<dbReference type="STRING" id="71784.A0A1Y2B7Z2"/>
<evidence type="ECO:0000313" key="9">
    <source>
        <dbReference type="Proteomes" id="UP000193986"/>
    </source>
</evidence>
<feature type="region of interest" description="Disordered" evidence="6">
    <location>
        <begin position="203"/>
        <end position="369"/>
    </location>
</feature>
<proteinExistence type="predicted"/>
<keyword evidence="3" id="KW-0863">Zinc-finger</keyword>
<dbReference type="InterPro" id="IPR013085">
    <property type="entry name" value="U1-CZ_Znf_C2H2"/>
</dbReference>
<feature type="compositionally biased region" description="Basic and acidic residues" evidence="6">
    <location>
        <begin position="222"/>
        <end position="256"/>
    </location>
</feature>
<dbReference type="GO" id="GO:0003723">
    <property type="term" value="F:RNA binding"/>
    <property type="evidence" value="ECO:0007669"/>
    <property type="project" value="TreeGrafter"/>
</dbReference>
<evidence type="ECO:0000256" key="3">
    <source>
        <dbReference type="ARBA" id="ARBA00022771"/>
    </source>
</evidence>
<dbReference type="GO" id="GO:0008270">
    <property type="term" value="F:zinc ion binding"/>
    <property type="evidence" value="ECO:0007669"/>
    <property type="project" value="UniProtKB-KW"/>
</dbReference>
<dbReference type="SMART" id="SM00451">
    <property type="entry name" value="ZnF_U1"/>
    <property type="match status" value="1"/>
</dbReference>
<dbReference type="Gene3D" id="3.30.160.60">
    <property type="entry name" value="Classic Zinc Finger"/>
    <property type="match status" value="1"/>
</dbReference>
<feature type="domain" description="Matrin-type" evidence="7">
    <location>
        <begin position="11"/>
        <end position="42"/>
    </location>
</feature>
<dbReference type="PANTHER" id="PTHR13173:SF10">
    <property type="entry name" value="WW DOMAIN-BINDING PROTEIN 4"/>
    <property type="match status" value="1"/>
</dbReference>
<dbReference type="SUPFAM" id="SSF57667">
    <property type="entry name" value="beta-beta-alpha zinc fingers"/>
    <property type="match status" value="1"/>
</dbReference>
<dbReference type="PROSITE" id="PS50171">
    <property type="entry name" value="ZF_MATRIN"/>
    <property type="match status" value="1"/>
</dbReference>
<comment type="caution">
    <text evidence="8">The sequence shown here is derived from an EMBL/GenBank/DDBJ whole genome shotgun (WGS) entry which is preliminary data.</text>
</comment>
<dbReference type="InterPro" id="IPR036236">
    <property type="entry name" value="Znf_C2H2_sf"/>
</dbReference>
<sequence length="369" mass="40922">MTEYWVSKKQYWCKYCNIFIRDDAPSRRQHETGLKHQGNKERFIRDLYKGGNQAKREREAEAIEMARIEASAARAHAKDVHLPSARPSLLTRLHSSATSSSKPRERSKPEDRFANYSTAAQLGFEDQDTQKSMYEVEQELKGRAGEVGAWQVVDYGPHGYSGETDTDAGGSSGKRKLGEYGAVVDEDTTNEEWKFEAGRKRIIKDPYDEDDWDPKALLKSSKGKDKITKQAEKSELSGQGLKRDGWSGKIELKVDNRATSPTKPETEGLVYIPNGGGWVKPDSQQGTAQGQGDVKPDIETSESKPLIDQHQDHETLHTNPNDTDGTSKTVIASTAESDSSIPAPPADSVSAATSSLFKKRRPPPASRKK</sequence>
<evidence type="ECO:0000256" key="4">
    <source>
        <dbReference type="ARBA" id="ARBA00022833"/>
    </source>
</evidence>
<evidence type="ECO:0000256" key="5">
    <source>
        <dbReference type="ARBA" id="ARBA00023242"/>
    </source>
</evidence>
<feature type="compositionally biased region" description="Basic and acidic residues" evidence="6">
    <location>
        <begin position="102"/>
        <end position="113"/>
    </location>
</feature>
<evidence type="ECO:0000313" key="8">
    <source>
        <dbReference type="EMBL" id="ORY30607.1"/>
    </source>
</evidence>
<evidence type="ECO:0000256" key="2">
    <source>
        <dbReference type="ARBA" id="ARBA00022723"/>
    </source>
</evidence>
<protein>
    <recommendedName>
        <fullName evidence="7">Matrin-type domain-containing protein</fullName>
    </recommendedName>
</protein>
<dbReference type="InterPro" id="IPR000690">
    <property type="entry name" value="Matrin/U1-C_Znf_C2H2"/>
</dbReference>
<dbReference type="EMBL" id="MCFC01000019">
    <property type="protein sequence ID" value="ORY30607.1"/>
    <property type="molecule type" value="Genomic_DNA"/>
</dbReference>